<proteinExistence type="predicted"/>
<reference evidence="5 6" key="1">
    <citation type="submission" date="2017-01" db="EMBL/GenBank/DDBJ databases">
        <authorList>
            <person name="Varghese N."/>
            <person name="Submissions S."/>
        </authorList>
    </citation>
    <scope>NUCLEOTIDE SEQUENCE [LARGE SCALE GENOMIC DNA]</scope>
    <source>
        <strain evidence="5 6">RUG2-6</strain>
    </source>
</reference>
<dbReference type="GO" id="GO:0043190">
    <property type="term" value="C:ATP-binding cassette (ABC) transporter complex"/>
    <property type="evidence" value="ECO:0007669"/>
    <property type="project" value="InterPro"/>
</dbReference>
<dbReference type="SUPFAM" id="SSF53850">
    <property type="entry name" value="Periplasmic binding protein-like II"/>
    <property type="match status" value="1"/>
</dbReference>
<dbReference type="PROSITE" id="PS51257">
    <property type="entry name" value="PROKAR_LIPOPROTEIN"/>
    <property type="match status" value="1"/>
</dbReference>
<feature type="signal peptide" evidence="3">
    <location>
        <begin position="1"/>
        <end position="21"/>
    </location>
</feature>
<dbReference type="PANTHER" id="PTHR30290:SF38">
    <property type="entry name" value="D,D-DIPEPTIDE-BINDING PERIPLASMIC PROTEIN DDPA-RELATED"/>
    <property type="match status" value="1"/>
</dbReference>
<dbReference type="Proteomes" id="UP000185829">
    <property type="component" value="Unassembled WGS sequence"/>
</dbReference>
<accession>A0A9X8RB14</accession>
<dbReference type="PANTHER" id="PTHR30290">
    <property type="entry name" value="PERIPLASMIC BINDING COMPONENT OF ABC TRANSPORTER"/>
    <property type="match status" value="1"/>
</dbReference>
<dbReference type="AlphaFoldDB" id="A0A9X8RB14"/>
<dbReference type="GO" id="GO:0042597">
    <property type="term" value="C:periplasmic space"/>
    <property type="evidence" value="ECO:0007669"/>
    <property type="project" value="UniProtKB-ARBA"/>
</dbReference>
<organism evidence="5 6">
    <name type="scientific">Peribacillus simplex</name>
    <dbReference type="NCBI Taxonomy" id="1478"/>
    <lineage>
        <taxon>Bacteria</taxon>
        <taxon>Bacillati</taxon>
        <taxon>Bacillota</taxon>
        <taxon>Bacilli</taxon>
        <taxon>Bacillales</taxon>
        <taxon>Bacillaceae</taxon>
        <taxon>Peribacillus</taxon>
    </lineage>
</organism>
<evidence type="ECO:0000259" key="4">
    <source>
        <dbReference type="Pfam" id="PF00496"/>
    </source>
</evidence>
<dbReference type="RefSeq" id="WP_076369154.1">
    <property type="nucleotide sequence ID" value="NZ_FTMX01000005.1"/>
</dbReference>
<dbReference type="Gene3D" id="3.10.105.10">
    <property type="entry name" value="Dipeptide-binding Protein, Domain 3"/>
    <property type="match status" value="1"/>
</dbReference>
<evidence type="ECO:0000256" key="1">
    <source>
        <dbReference type="ARBA" id="ARBA00022729"/>
    </source>
</evidence>
<protein>
    <submittedName>
        <fullName evidence="5">Peptide/nickel transport system substrate-binding protein</fullName>
    </submittedName>
</protein>
<feature type="chain" id="PRO_5040900431" evidence="3">
    <location>
        <begin position="22"/>
        <end position="524"/>
    </location>
</feature>
<dbReference type="InterPro" id="IPR000914">
    <property type="entry name" value="SBP_5_dom"/>
</dbReference>
<dbReference type="Gene3D" id="3.40.190.10">
    <property type="entry name" value="Periplasmic binding protein-like II"/>
    <property type="match status" value="1"/>
</dbReference>
<dbReference type="EMBL" id="FTMX01000005">
    <property type="protein sequence ID" value="SIR70035.1"/>
    <property type="molecule type" value="Genomic_DNA"/>
</dbReference>
<evidence type="ECO:0000256" key="2">
    <source>
        <dbReference type="SAM" id="MobiDB-lite"/>
    </source>
</evidence>
<gene>
    <name evidence="5" type="ORF">SAMN05878482_10590</name>
</gene>
<dbReference type="InterPro" id="IPR039424">
    <property type="entry name" value="SBP_5"/>
</dbReference>
<evidence type="ECO:0000313" key="5">
    <source>
        <dbReference type="EMBL" id="SIR70035.1"/>
    </source>
</evidence>
<sequence>MFVKKKLFISIVMLICALALVGCSEKSDNSNNNDSSSSKPGGSLNVAYPAQPTSLDPHLTTANATRDPARHIFETLVTLNSKFEVTPMLAESYEVSKDRKKVTFILRKGVKFHNGKEMKAEDVIASMTKWQEGAVAKANLGNSKWEAKDEYTVILHVETPSIVLLPVLAEVGQFAAIMPKEVIESADTSGITEYIGTGPFKFVEWKQNQYVHLKKFDDYQASSQPADGLAGKKEALVDDIYFHFVTDNSTRVAGMISGEYDLSVMMPWDAAPQFKNVPSLETIQAPLGIHTLIFNKQNGFLKNVKARQAVNLAIDKKEVLTAAVTDGYFRLDPGYMLKEQGLWYTDAGKDIYEAKDTEKAKQLLKEAGYNGEELRILTSRDYSQHYNSAVAVQQQLQKIGLNVKLDVVDWSTLLDRRNKPDQWEMFFTSWPVSSTPLQYPFLDSRAKFAGWTNNPEIDKLLDQIKAQSSQDKAKETFNELQKVIWEDMPVVNIGVYDSISVKADKVKGYQEFLGPVLWNTTAKE</sequence>
<dbReference type="GO" id="GO:1904680">
    <property type="term" value="F:peptide transmembrane transporter activity"/>
    <property type="evidence" value="ECO:0007669"/>
    <property type="project" value="TreeGrafter"/>
</dbReference>
<dbReference type="PIRSF" id="PIRSF002741">
    <property type="entry name" value="MppA"/>
    <property type="match status" value="1"/>
</dbReference>
<dbReference type="Pfam" id="PF00496">
    <property type="entry name" value="SBP_bac_5"/>
    <property type="match status" value="1"/>
</dbReference>
<keyword evidence="1 3" id="KW-0732">Signal</keyword>
<feature type="domain" description="Solute-binding protein family 5" evidence="4">
    <location>
        <begin position="84"/>
        <end position="440"/>
    </location>
</feature>
<dbReference type="GO" id="GO:0015833">
    <property type="term" value="P:peptide transport"/>
    <property type="evidence" value="ECO:0007669"/>
    <property type="project" value="TreeGrafter"/>
</dbReference>
<evidence type="ECO:0000313" key="6">
    <source>
        <dbReference type="Proteomes" id="UP000185829"/>
    </source>
</evidence>
<comment type="caution">
    <text evidence="5">The sequence shown here is derived from an EMBL/GenBank/DDBJ whole genome shotgun (WGS) entry which is preliminary data.</text>
</comment>
<dbReference type="CDD" id="cd08502">
    <property type="entry name" value="PBP2_NikA_DppA_OppA_like_16"/>
    <property type="match status" value="1"/>
</dbReference>
<feature type="region of interest" description="Disordered" evidence="2">
    <location>
        <begin position="26"/>
        <end position="47"/>
    </location>
</feature>
<evidence type="ECO:0000256" key="3">
    <source>
        <dbReference type="SAM" id="SignalP"/>
    </source>
</evidence>
<dbReference type="InterPro" id="IPR030678">
    <property type="entry name" value="Peptide/Ni-bd"/>
</dbReference>
<feature type="compositionally biased region" description="Low complexity" evidence="2">
    <location>
        <begin position="29"/>
        <end position="38"/>
    </location>
</feature>
<name>A0A9X8RB14_9BACI</name>
<dbReference type="Gene3D" id="3.90.76.10">
    <property type="entry name" value="Dipeptide-binding Protein, Domain 1"/>
    <property type="match status" value="1"/>
</dbReference>